<organism evidence="2">
    <name type="scientific">Sesamum radiatum</name>
    <name type="common">Black benniseed</name>
    <dbReference type="NCBI Taxonomy" id="300843"/>
    <lineage>
        <taxon>Eukaryota</taxon>
        <taxon>Viridiplantae</taxon>
        <taxon>Streptophyta</taxon>
        <taxon>Embryophyta</taxon>
        <taxon>Tracheophyta</taxon>
        <taxon>Spermatophyta</taxon>
        <taxon>Magnoliopsida</taxon>
        <taxon>eudicotyledons</taxon>
        <taxon>Gunneridae</taxon>
        <taxon>Pentapetalae</taxon>
        <taxon>asterids</taxon>
        <taxon>lamiids</taxon>
        <taxon>Lamiales</taxon>
        <taxon>Pedaliaceae</taxon>
        <taxon>Sesamum</taxon>
    </lineage>
</organism>
<proteinExistence type="predicted"/>
<comment type="caution">
    <text evidence="2">The sequence shown here is derived from an EMBL/GenBank/DDBJ whole genome shotgun (WGS) entry which is preliminary data.</text>
</comment>
<dbReference type="EMBL" id="JACGWJ010000021">
    <property type="protein sequence ID" value="KAL0336219.1"/>
    <property type="molecule type" value="Genomic_DNA"/>
</dbReference>
<feature type="region of interest" description="Disordered" evidence="1">
    <location>
        <begin position="1"/>
        <end position="26"/>
    </location>
</feature>
<name>A0AAW2MZE9_SESRA</name>
<sequence>MAYENPWGGGGTAAGKPDRLGEPAPTLSKKISQKFGRTKEVASAGFQKTKVVAAVGLEKTKVAAKKVKRGTAVGVNWIKLKYKRSKLFQKK</sequence>
<accession>A0AAW2MZE9</accession>
<gene>
    <name evidence="2" type="ORF">Sradi_4833800</name>
</gene>
<evidence type="ECO:0000313" key="2">
    <source>
        <dbReference type="EMBL" id="KAL0336219.1"/>
    </source>
</evidence>
<reference evidence="2" key="2">
    <citation type="journal article" date="2024" name="Plant">
        <title>Genomic evolution and insights into agronomic trait innovations of Sesamum species.</title>
        <authorList>
            <person name="Miao H."/>
            <person name="Wang L."/>
            <person name="Qu L."/>
            <person name="Liu H."/>
            <person name="Sun Y."/>
            <person name="Le M."/>
            <person name="Wang Q."/>
            <person name="Wei S."/>
            <person name="Zheng Y."/>
            <person name="Lin W."/>
            <person name="Duan Y."/>
            <person name="Cao H."/>
            <person name="Xiong S."/>
            <person name="Wang X."/>
            <person name="Wei L."/>
            <person name="Li C."/>
            <person name="Ma Q."/>
            <person name="Ju M."/>
            <person name="Zhao R."/>
            <person name="Li G."/>
            <person name="Mu C."/>
            <person name="Tian Q."/>
            <person name="Mei H."/>
            <person name="Zhang T."/>
            <person name="Gao T."/>
            <person name="Zhang H."/>
        </authorList>
    </citation>
    <scope>NUCLEOTIDE SEQUENCE</scope>
    <source>
        <strain evidence="2">G02</strain>
    </source>
</reference>
<dbReference type="AlphaFoldDB" id="A0AAW2MZE9"/>
<evidence type="ECO:0000256" key="1">
    <source>
        <dbReference type="SAM" id="MobiDB-lite"/>
    </source>
</evidence>
<protein>
    <submittedName>
        <fullName evidence="2">Uncharacterized protein</fullName>
    </submittedName>
</protein>
<reference evidence="2" key="1">
    <citation type="submission" date="2020-06" db="EMBL/GenBank/DDBJ databases">
        <authorList>
            <person name="Li T."/>
            <person name="Hu X."/>
            <person name="Zhang T."/>
            <person name="Song X."/>
            <person name="Zhang H."/>
            <person name="Dai N."/>
            <person name="Sheng W."/>
            <person name="Hou X."/>
            <person name="Wei L."/>
        </authorList>
    </citation>
    <scope>NUCLEOTIDE SEQUENCE</scope>
    <source>
        <strain evidence="2">G02</strain>
        <tissue evidence="2">Leaf</tissue>
    </source>
</reference>